<dbReference type="PANTHER" id="PTHR39468:SF1">
    <property type="entry name" value="MTF2-LIKE C-TERMINAL DOMAIN-CONTAINING PROTEIN"/>
    <property type="match status" value="1"/>
</dbReference>
<feature type="region of interest" description="Disordered" evidence="1">
    <location>
        <begin position="69"/>
        <end position="88"/>
    </location>
</feature>
<dbReference type="OrthoDB" id="2444174at2759"/>
<name>A0A9N8VKC7_9GLOM</name>
<dbReference type="Proteomes" id="UP000789572">
    <property type="component" value="Unassembled WGS sequence"/>
</dbReference>
<evidence type="ECO:0000259" key="2">
    <source>
        <dbReference type="Pfam" id="PF19189"/>
    </source>
</evidence>
<sequence>MLANRFANQIRNARIALVPKGTAYLSTNRSNDIAGEATNTASGRYSRSSGKSRDDWGFLFEDTGPQISEPSLKSKPVLRKGGTPHGSKYKRILSSEEMESFNNIFSTLFSKPKLAQAQKTEKEAGLPAIERHLLYLIENNESVAQSESHVRPKASNAASEERLNNLAKSAAWFRKTFEGIPATHASRHRTHWIGSVSMNADEQIKLDKMIEDLSKCNTNYDFRVFVWAKIFKRGAVGRSPYEGDPFAPKTFPPGYPDLLKASIAHCRNVFRDPYMALSIFEQAKRQGLESYVVGCDTLVYNEILKIRWDFWKDVQGMDALLTEMQSNGVLFNLATKGIIESAFEESRIGGLDSVKHDLKRLLTFVETSIDASTESHRSSDRLDRPLEP</sequence>
<dbReference type="InterPro" id="IPR040009">
    <property type="entry name" value="Mtf2/C5D6.12-like"/>
</dbReference>
<dbReference type="InterPro" id="IPR043837">
    <property type="entry name" value="Mtf2-like_C"/>
</dbReference>
<feature type="region of interest" description="Disordered" evidence="1">
    <location>
        <begin position="33"/>
        <end position="52"/>
    </location>
</feature>
<evidence type="ECO:0000313" key="3">
    <source>
        <dbReference type="EMBL" id="CAG8452819.1"/>
    </source>
</evidence>
<evidence type="ECO:0000256" key="1">
    <source>
        <dbReference type="SAM" id="MobiDB-lite"/>
    </source>
</evidence>
<protein>
    <submittedName>
        <fullName evidence="3">4384_t:CDS:1</fullName>
    </submittedName>
</protein>
<comment type="caution">
    <text evidence="3">The sequence shown here is derived from an EMBL/GenBank/DDBJ whole genome shotgun (WGS) entry which is preliminary data.</text>
</comment>
<feature type="domain" description="Mtf2-like C-terminal" evidence="2">
    <location>
        <begin position="206"/>
        <end position="347"/>
    </location>
</feature>
<keyword evidence="4" id="KW-1185">Reference proteome</keyword>
<organism evidence="3 4">
    <name type="scientific">Paraglomus occultum</name>
    <dbReference type="NCBI Taxonomy" id="144539"/>
    <lineage>
        <taxon>Eukaryota</taxon>
        <taxon>Fungi</taxon>
        <taxon>Fungi incertae sedis</taxon>
        <taxon>Mucoromycota</taxon>
        <taxon>Glomeromycotina</taxon>
        <taxon>Glomeromycetes</taxon>
        <taxon>Paraglomerales</taxon>
        <taxon>Paraglomeraceae</taxon>
        <taxon>Paraglomus</taxon>
    </lineage>
</organism>
<dbReference type="PANTHER" id="PTHR39468">
    <property type="entry name" value="CHROMOSOME 7, WHOLE GENOME SHOTGUN SEQUENCE"/>
    <property type="match status" value="1"/>
</dbReference>
<proteinExistence type="predicted"/>
<dbReference type="AlphaFoldDB" id="A0A9N8VKC7"/>
<accession>A0A9N8VKC7</accession>
<reference evidence="3" key="1">
    <citation type="submission" date="2021-06" db="EMBL/GenBank/DDBJ databases">
        <authorList>
            <person name="Kallberg Y."/>
            <person name="Tangrot J."/>
            <person name="Rosling A."/>
        </authorList>
    </citation>
    <scope>NUCLEOTIDE SEQUENCE</scope>
    <source>
        <strain evidence="3">IA702</strain>
    </source>
</reference>
<gene>
    <name evidence="3" type="ORF">POCULU_LOCUS124</name>
</gene>
<dbReference type="GO" id="GO:0005739">
    <property type="term" value="C:mitochondrion"/>
    <property type="evidence" value="ECO:0007669"/>
    <property type="project" value="InterPro"/>
</dbReference>
<dbReference type="Pfam" id="PF19189">
    <property type="entry name" value="Mtf2"/>
    <property type="match status" value="1"/>
</dbReference>
<evidence type="ECO:0000313" key="4">
    <source>
        <dbReference type="Proteomes" id="UP000789572"/>
    </source>
</evidence>
<dbReference type="EMBL" id="CAJVPJ010000006">
    <property type="protein sequence ID" value="CAG8452819.1"/>
    <property type="molecule type" value="Genomic_DNA"/>
</dbReference>